<comment type="similarity">
    <text evidence="4">Belongs to the SMC family. RAD50 subfamily.</text>
</comment>
<keyword evidence="12" id="KW-0460">Magnesium</keyword>
<dbReference type="GO" id="GO:0005524">
    <property type="term" value="F:ATP binding"/>
    <property type="evidence" value="ECO:0007669"/>
    <property type="project" value="UniProtKB-KW"/>
</dbReference>
<evidence type="ECO:0000256" key="7">
    <source>
        <dbReference type="ARBA" id="ARBA00022741"/>
    </source>
</evidence>
<evidence type="ECO:0000256" key="18">
    <source>
        <dbReference type="PROSITE-ProRule" id="PRU00471"/>
    </source>
</evidence>
<keyword evidence="15" id="KW-0539">Nucleus</keyword>
<feature type="coiled-coil region" evidence="19">
    <location>
        <begin position="800"/>
        <end position="1018"/>
    </location>
</feature>
<keyword evidence="10 18" id="KW-0862">Zinc</keyword>
<keyword evidence="9" id="KW-0378">Hydrolase</keyword>
<accession>A0A371HWJ6</accession>
<dbReference type="InterPro" id="IPR027417">
    <property type="entry name" value="P-loop_NTPase"/>
</dbReference>
<dbReference type="InterPro" id="IPR038729">
    <property type="entry name" value="Rad50/SbcC_AAA"/>
</dbReference>
<evidence type="ECO:0000256" key="14">
    <source>
        <dbReference type="ARBA" id="ARBA00023204"/>
    </source>
</evidence>
<dbReference type="Pfam" id="PF13558">
    <property type="entry name" value="SbcC_Walker_B"/>
    <property type="match status" value="1"/>
</dbReference>
<dbReference type="GO" id="GO:0007004">
    <property type="term" value="P:telomere maintenance via telomerase"/>
    <property type="evidence" value="ECO:0007669"/>
    <property type="project" value="TreeGrafter"/>
</dbReference>
<comment type="cofactor">
    <cofactor evidence="1">
        <name>Zn(2+)</name>
        <dbReference type="ChEBI" id="CHEBI:29105"/>
    </cofactor>
</comment>
<dbReference type="GO" id="GO:0046872">
    <property type="term" value="F:metal ion binding"/>
    <property type="evidence" value="ECO:0007669"/>
    <property type="project" value="UniProtKB-UniRule"/>
</dbReference>
<organism evidence="21 22">
    <name type="scientific">Mucuna pruriens</name>
    <name type="common">Velvet bean</name>
    <name type="synonym">Dolichos pruriens</name>
    <dbReference type="NCBI Taxonomy" id="157652"/>
    <lineage>
        <taxon>Eukaryota</taxon>
        <taxon>Viridiplantae</taxon>
        <taxon>Streptophyta</taxon>
        <taxon>Embryophyta</taxon>
        <taxon>Tracheophyta</taxon>
        <taxon>Spermatophyta</taxon>
        <taxon>Magnoliopsida</taxon>
        <taxon>eudicotyledons</taxon>
        <taxon>Gunneridae</taxon>
        <taxon>Pentapetalae</taxon>
        <taxon>rosids</taxon>
        <taxon>fabids</taxon>
        <taxon>Fabales</taxon>
        <taxon>Fabaceae</taxon>
        <taxon>Papilionoideae</taxon>
        <taxon>50 kb inversion clade</taxon>
        <taxon>NPAAA clade</taxon>
        <taxon>indigoferoid/millettioid clade</taxon>
        <taxon>Phaseoleae</taxon>
        <taxon>Mucuna</taxon>
    </lineage>
</organism>
<feature type="binding site" evidence="18">
    <location>
        <position position="745"/>
    </location>
    <ligand>
        <name>Zn(2+)</name>
        <dbReference type="ChEBI" id="CHEBI:29105"/>
    </ligand>
</feature>
<dbReference type="GO" id="GO:0030870">
    <property type="term" value="C:Mre11 complex"/>
    <property type="evidence" value="ECO:0007669"/>
    <property type="project" value="TreeGrafter"/>
</dbReference>
<evidence type="ECO:0000313" key="22">
    <source>
        <dbReference type="Proteomes" id="UP000257109"/>
    </source>
</evidence>
<dbReference type="FunFam" id="3.40.50.300:FF:004267">
    <property type="entry name" value="Os02g0497500 protein"/>
    <property type="match status" value="1"/>
</dbReference>
<evidence type="ECO:0000256" key="13">
    <source>
        <dbReference type="ARBA" id="ARBA00023054"/>
    </source>
</evidence>
<dbReference type="GO" id="GO:0000794">
    <property type="term" value="C:condensed nuclear chromosome"/>
    <property type="evidence" value="ECO:0007669"/>
    <property type="project" value="TreeGrafter"/>
</dbReference>
<evidence type="ECO:0000256" key="2">
    <source>
        <dbReference type="ARBA" id="ARBA00004123"/>
    </source>
</evidence>
<dbReference type="GO" id="GO:0000722">
    <property type="term" value="P:telomere maintenance via recombination"/>
    <property type="evidence" value="ECO:0007669"/>
    <property type="project" value="TreeGrafter"/>
</dbReference>
<evidence type="ECO:0000259" key="20">
    <source>
        <dbReference type="PROSITE" id="PS51131"/>
    </source>
</evidence>
<comment type="subcellular location">
    <subcellularLocation>
        <location evidence="3">Chromosome</location>
    </subcellularLocation>
    <subcellularLocation>
        <location evidence="2">Nucleus</location>
    </subcellularLocation>
</comment>
<evidence type="ECO:0000256" key="17">
    <source>
        <dbReference type="ARBA" id="ARBA00049360"/>
    </source>
</evidence>
<feature type="coiled-coil region" evidence="19">
    <location>
        <begin position="1085"/>
        <end position="1132"/>
    </location>
</feature>
<name>A0A371HWJ6_MUCPR</name>
<dbReference type="Gene3D" id="3.40.50.300">
    <property type="entry name" value="P-loop containing nucleotide triphosphate hydrolases"/>
    <property type="match status" value="2"/>
</dbReference>
<evidence type="ECO:0000256" key="12">
    <source>
        <dbReference type="ARBA" id="ARBA00022842"/>
    </source>
</evidence>
<dbReference type="GO" id="GO:0043047">
    <property type="term" value="F:single-stranded telomeric DNA binding"/>
    <property type="evidence" value="ECO:0007669"/>
    <property type="project" value="TreeGrafter"/>
</dbReference>
<evidence type="ECO:0000256" key="5">
    <source>
        <dbReference type="ARBA" id="ARBA00022454"/>
    </source>
</evidence>
<evidence type="ECO:0000256" key="15">
    <source>
        <dbReference type="ARBA" id="ARBA00023242"/>
    </source>
</evidence>
<dbReference type="PANTHER" id="PTHR18867">
    <property type="entry name" value="RAD50"/>
    <property type="match status" value="1"/>
</dbReference>
<dbReference type="InterPro" id="IPR013134">
    <property type="entry name" value="Zn_hook_RAD50"/>
</dbReference>
<dbReference type="Proteomes" id="UP000257109">
    <property type="component" value="Unassembled WGS sequence"/>
</dbReference>
<feature type="coiled-coil region" evidence="19">
    <location>
        <begin position="585"/>
        <end position="694"/>
    </location>
</feature>
<reference evidence="21" key="1">
    <citation type="submission" date="2018-05" db="EMBL/GenBank/DDBJ databases">
        <title>Draft genome of Mucuna pruriens seed.</title>
        <authorList>
            <person name="Nnadi N.E."/>
            <person name="Vos R."/>
            <person name="Hasami M.H."/>
            <person name="Devisetty U.K."/>
            <person name="Aguiy J.C."/>
        </authorList>
    </citation>
    <scope>NUCLEOTIDE SEQUENCE [LARGE SCALE GENOMIC DNA]</scope>
    <source>
        <strain evidence="21">JCA_2017</strain>
    </source>
</reference>
<keyword evidence="11" id="KW-0067">ATP-binding</keyword>
<keyword evidence="6 18" id="KW-0479">Metal-binding</keyword>
<evidence type="ECO:0000256" key="9">
    <source>
        <dbReference type="ARBA" id="ARBA00022801"/>
    </source>
</evidence>
<evidence type="ECO:0000256" key="3">
    <source>
        <dbReference type="ARBA" id="ARBA00004286"/>
    </source>
</evidence>
<evidence type="ECO:0000256" key="6">
    <source>
        <dbReference type="ARBA" id="ARBA00022723"/>
    </source>
</evidence>
<protein>
    <submittedName>
        <fullName evidence="21">DNA repair protein RAD50</fullName>
    </submittedName>
</protein>
<evidence type="ECO:0000256" key="1">
    <source>
        <dbReference type="ARBA" id="ARBA00001947"/>
    </source>
</evidence>
<evidence type="ECO:0000256" key="4">
    <source>
        <dbReference type="ARBA" id="ARBA00009439"/>
    </source>
</evidence>
<dbReference type="GO" id="GO:0016887">
    <property type="term" value="F:ATP hydrolysis activity"/>
    <property type="evidence" value="ECO:0007669"/>
    <property type="project" value="InterPro"/>
</dbReference>
<evidence type="ECO:0000256" key="16">
    <source>
        <dbReference type="ARBA" id="ARBA00023254"/>
    </source>
</evidence>
<keyword evidence="13 19" id="KW-0175">Coiled coil</keyword>
<comment type="catalytic activity">
    <reaction evidence="17">
        <text>ATP + H2O = ADP + phosphate + H(+)</text>
        <dbReference type="Rhea" id="RHEA:13065"/>
        <dbReference type="ChEBI" id="CHEBI:15377"/>
        <dbReference type="ChEBI" id="CHEBI:15378"/>
        <dbReference type="ChEBI" id="CHEBI:30616"/>
        <dbReference type="ChEBI" id="CHEBI:43474"/>
        <dbReference type="ChEBI" id="CHEBI:456216"/>
    </reaction>
</comment>
<evidence type="ECO:0000256" key="11">
    <source>
        <dbReference type="ARBA" id="ARBA00022840"/>
    </source>
</evidence>
<feature type="binding site" evidence="18">
    <location>
        <position position="742"/>
    </location>
    <ligand>
        <name>Zn(2+)</name>
        <dbReference type="ChEBI" id="CHEBI:29105"/>
    </ligand>
</feature>
<dbReference type="Pfam" id="PF04423">
    <property type="entry name" value="Rad50_zn_hook"/>
    <property type="match status" value="1"/>
</dbReference>
<evidence type="ECO:0000256" key="10">
    <source>
        <dbReference type="ARBA" id="ARBA00022833"/>
    </source>
</evidence>
<dbReference type="PANTHER" id="PTHR18867:SF12">
    <property type="entry name" value="DNA REPAIR PROTEIN RAD50"/>
    <property type="match status" value="1"/>
</dbReference>
<dbReference type="GO" id="GO:0006302">
    <property type="term" value="P:double-strand break repair"/>
    <property type="evidence" value="ECO:0007669"/>
    <property type="project" value="InterPro"/>
</dbReference>
<dbReference type="GO" id="GO:0003691">
    <property type="term" value="F:double-stranded telomeric DNA binding"/>
    <property type="evidence" value="ECO:0007669"/>
    <property type="project" value="TreeGrafter"/>
</dbReference>
<feature type="domain" description="Zinc-hook" evidence="20">
    <location>
        <begin position="695"/>
        <end position="794"/>
    </location>
</feature>
<dbReference type="EMBL" id="QJKJ01001532">
    <property type="protein sequence ID" value="RDY07171.1"/>
    <property type="molecule type" value="Genomic_DNA"/>
</dbReference>
<keyword evidence="16" id="KW-0469">Meiosis</keyword>
<keyword evidence="7" id="KW-0547">Nucleotide-binding</keyword>
<keyword evidence="14" id="KW-0234">DNA repair</keyword>
<dbReference type="GO" id="GO:0051880">
    <property type="term" value="F:G-quadruplex DNA binding"/>
    <property type="evidence" value="ECO:0007669"/>
    <property type="project" value="TreeGrafter"/>
</dbReference>
<evidence type="ECO:0000256" key="19">
    <source>
        <dbReference type="SAM" id="Coils"/>
    </source>
</evidence>
<feature type="coiled-coil region" evidence="19">
    <location>
        <begin position="267"/>
        <end position="389"/>
    </location>
</feature>
<comment type="caution">
    <text evidence="21">The sequence shown here is derived from an EMBL/GenBank/DDBJ whole genome shotgun (WGS) entry which is preliminary data.</text>
</comment>
<dbReference type="SUPFAM" id="SSF52540">
    <property type="entry name" value="P-loop containing nucleoside triphosphate hydrolases"/>
    <property type="match status" value="2"/>
</dbReference>
<evidence type="ECO:0000256" key="8">
    <source>
        <dbReference type="ARBA" id="ARBA00022763"/>
    </source>
</evidence>
<proteinExistence type="inferred from homology"/>
<dbReference type="OrthoDB" id="18797at2759"/>
<keyword evidence="22" id="KW-1185">Reference proteome</keyword>
<evidence type="ECO:0000313" key="21">
    <source>
        <dbReference type="EMBL" id="RDY07171.1"/>
    </source>
</evidence>
<dbReference type="Gene3D" id="1.10.287.1490">
    <property type="match status" value="1"/>
</dbReference>
<gene>
    <name evidence="21" type="primary">RAD50</name>
    <name evidence="21" type="ORF">CR513_08755</name>
</gene>
<dbReference type="PROSITE" id="PS51131">
    <property type="entry name" value="ZN_HOOK"/>
    <property type="match status" value="1"/>
</dbReference>
<dbReference type="Pfam" id="PF13476">
    <property type="entry name" value="AAA_23"/>
    <property type="match status" value="1"/>
</dbReference>
<sequence length="1363" mass="157344">MSTVDKMLIKGIRSFDPENKNVITFFKPLTLIVGPNGAGKTTIIECLKLSCTGELPPNARSGHSFIHDPKVAGETETKGQIKLRFKTAAGKDVVCVRSFQLTQKASKMEYKAIESVLQTINPHTGEVATSLFSSSLSSSSINSLLLCHYLQKVCLSYRCADMDREIPALMGVSKAILENVIFVHQDEANWPLQDPSTLKKKFDDIFSATRYTKALEVIKKLHKEQAQEIKTYKLKLENLQTLKDAAYKLRESIAQDEEKTESVKCQVQQLDGNIKELDDKIHHTEKILKDLRKLQEQISTKTAQRSTLFKEQQKQYAALAEENEDTDEELMEWKTKFEERIAILETKISKLEREINDTDTKSSFLKRTIDDSIREIAKLQAEAEAHMSLKNERDTSIHNLFATYNLGSLPKTPFSAEVALNLTNRVKSRLADLEKDLGDKKVPVVGDKLRSGRIFKDLLVFFVKANDNELKMALDCYMNANDCWKDTEAKKTAMTGIKSGILKRIEEKKNELDSFELQISNVNFSHIDERERNLGNEVERKASQLAERQFDPNIRQVQNEIYSVDQTIKAVNREKDIMASDSEDRVKLSLKKAELENQKKKHKKIIDDQKDKIRKVLKGRVPLDKDVKKEITQALRAVGAEFDDLNAKYREAEKEVNMLQMKIQEVNSNISKHHKDLESRKRFVESKLQSLDQQCSGIDSYLKVLESAKEKRDVHRSKYNIADGMRQMFDPFERVARAHHFCPCCERPFSPEEEDNFVKKQRVKAASSAEHMKVLAVESSNTESHYQQLDKLRMVYEDYVKLGKETIPNAEKELQQLKEEMDDKSQALDDVLGVLAQVKTEKDLVESLVQPVENADRLFQEIQALQKQIEDLEYKLDFRGQGVRTLEEIQLELNTFQSTKDNLQSELERLSDERRHMENDLSNIQIRWHTLREEKVKATNILQGVKKLEEELERLTEEKTQVDLEEKHLAEALGPLSKEKDKLLADHNELKVRLNHEYEDLAEQKRSYQQEAEALFKMNSKIKEYSDLKKGDRLKELQEKKSLSESQIRSCDSRKQEILTELNKSKDLMRDQDQLKRNIEDNLNYRKTKAEVDELALEIETLEENILKAGGISTVETELQKLAQERERLLSELNRCHGTMSVYQSNISKNKVDLKLAQYKDIDKRYFNQLIQLKTTEMANKDLDRYYNALDKALMRFHTMKMEEINKIIRELWQQTYRGQDIDYISIHSDSEGAGTRSYSYKVLMQTGDAELEMRGRCSAGQKVLASLIIRLALAETFCLNCGILALDEPTTNLDGPNAESLAAALVRIMEDRKGQENFQLIVITHDERFAQLIGQRQHAERYYRVTKDDHQHSIIESQEIFD</sequence>
<keyword evidence="5" id="KW-0158">Chromosome</keyword>
<dbReference type="GO" id="GO:0070192">
    <property type="term" value="P:chromosome organization involved in meiotic cell cycle"/>
    <property type="evidence" value="ECO:0007669"/>
    <property type="project" value="TreeGrafter"/>
</dbReference>
<dbReference type="STRING" id="157652.A0A371HWJ6"/>
<keyword evidence="8" id="KW-0227">DNA damage</keyword>